<dbReference type="InterPro" id="IPR018957">
    <property type="entry name" value="Znf_C3HC4_RING-type"/>
</dbReference>
<evidence type="ECO:0000256" key="2">
    <source>
        <dbReference type="ARBA" id="ARBA00022771"/>
    </source>
</evidence>
<dbReference type="GO" id="GO:0061630">
    <property type="term" value="F:ubiquitin protein ligase activity"/>
    <property type="evidence" value="ECO:0007669"/>
    <property type="project" value="TreeGrafter"/>
</dbReference>
<keyword evidence="2 4" id="KW-0863">Zinc-finger</keyword>
<reference evidence="7 8" key="1">
    <citation type="journal article" date="2018" name="Biotechnol. Biofuels">
        <title>Integrative visual omics of the white-rot fungus Polyporus brumalis exposes the biotechnological potential of its oxidative enzymes for delignifying raw plant biomass.</title>
        <authorList>
            <person name="Miyauchi S."/>
            <person name="Rancon A."/>
            <person name="Drula E."/>
            <person name="Hage H."/>
            <person name="Chaduli D."/>
            <person name="Favel A."/>
            <person name="Grisel S."/>
            <person name="Henrissat B."/>
            <person name="Herpoel-Gimbert I."/>
            <person name="Ruiz-Duenas F.J."/>
            <person name="Chevret D."/>
            <person name="Hainaut M."/>
            <person name="Lin J."/>
            <person name="Wang M."/>
            <person name="Pangilinan J."/>
            <person name="Lipzen A."/>
            <person name="Lesage-Meessen L."/>
            <person name="Navarro D."/>
            <person name="Riley R."/>
            <person name="Grigoriev I.V."/>
            <person name="Zhou S."/>
            <person name="Raouche S."/>
            <person name="Rosso M.N."/>
        </authorList>
    </citation>
    <scope>NUCLEOTIDE SEQUENCE [LARGE SCALE GENOMIC DNA]</scope>
    <source>
        <strain evidence="7 8">BRFM 1820</strain>
    </source>
</reference>
<sequence>MDDDETALEVAELHLSVQERIHLAISRLPVLAKDDIPLDDSCPICINPFEAVLEGKAHEGLGEAPSESDELAGVTKLVGCGHIFCRACLVEWIRGRHGTCPSCRNVFSSIKPPSDSDAESSDGDYVPGDDEDEEDDDVFFDTDSEAFMETDSAFDDIDVEEDLDPDADMEEDADLEDWEAQAANASAENWGLSDGDGSDSLSEVEAMAMSAELPPQDDGAGVYSDSGEHPGVLQALRDESTEPK</sequence>
<dbReference type="AlphaFoldDB" id="A0A371DM88"/>
<dbReference type="InterPro" id="IPR001841">
    <property type="entry name" value="Znf_RING"/>
</dbReference>
<evidence type="ECO:0000313" key="8">
    <source>
        <dbReference type="Proteomes" id="UP000256964"/>
    </source>
</evidence>
<evidence type="ECO:0000256" key="3">
    <source>
        <dbReference type="ARBA" id="ARBA00022833"/>
    </source>
</evidence>
<evidence type="ECO:0000313" key="7">
    <source>
        <dbReference type="EMBL" id="RDX53642.1"/>
    </source>
</evidence>
<dbReference type="PROSITE" id="PS50089">
    <property type="entry name" value="ZF_RING_2"/>
    <property type="match status" value="1"/>
</dbReference>
<dbReference type="InterPro" id="IPR013083">
    <property type="entry name" value="Znf_RING/FYVE/PHD"/>
</dbReference>
<dbReference type="SMART" id="SM00184">
    <property type="entry name" value="RING"/>
    <property type="match status" value="1"/>
</dbReference>
<evidence type="ECO:0000256" key="5">
    <source>
        <dbReference type="SAM" id="MobiDB-lite"/>
    </source>
</evidence>
<evidence type="ECO:0000256" key="1">
    <source>
        <dbReference type="ARBA" id="ARBA00022723"/>
    </source>
</evidence>
<feature type="region of interest" description="Disordered" evidence="5">
    <location>
        <begin position="184"/>
        <end position="244"/>
    </location>
</feature>
<name>A0A371DM88_9APHY</name>
<dbReference type="GO" id="GO:0008270">
    <property type="term" value="F:zinc ion binding"/>
    <property type="evidence" value="ECO:0007669"/>
    <property type="project" value="UniProtKB-KW"/>
</dbReference>
<dbReference type="EMBL" id="KZ857386">
    <property type="protein sequence ID" value="RDX53642.1"/>
    <property type="molecule type" value="Genomic_DNA"/>
</dbReference>
<keyword evidence="8" id="KW-1185">Reference proteome</keyword>
<keyword evidence="1" id="KW-0479">Metal-binding</keyword>
<accession>A0A371DM88</accession>
<dbReference type="GO" id="GO:0016567">
    <property type="term" value="P:protein ubiquitination"/>
    <property type="evidence" value="ECO:0007669"/>
    <property type="project" value="TreeGrafter"/>
</dbReference>
<protein>
    <recommendedName>
        <fullName evidence="6">RING-type domain-containing protein</fullName>
    </recommendedName>
</protein>
<evidence type="ECO:0000259" key="6">
    <source>
        <dbReference type="PROSITE" id="PS50089"/>
    </source>
</evidence>
<feature type="region of interest" description="Disordered" evidence="5">
    <location>
        <begin position="109"/>
        <end position="137"/>
    </location>
</feature>
<dbReference type="PANTHER" id="PTHR45969">
    <property type="entry name" value="RING ZINC FINGER PROTEIN-RELATED"/>
    <property type="match status" value="1"/>
</dbReference>
<organism evidence="7 8">
    <name type="scientific">Lentinus brumalis</name>
    <dbReference type="NCBI Taxonomy" id="2498619"/>
    <lineage>
        <taxon>Eukaryota</taxon>
        <taxon>Fungi</taxon>
        <taxon>Dikarya</taxon>
        <taxon>Basidiomycota</taxon>
        <taxon>Agaricomycotina</taxon>
        <taxon>Agaricomycetes</taxon>
        <taxon>Polyporales</taxon>
        <taxon>Polyporaceae</taxon>
        <taxon>Lentinus</taxon>
    </lineage>
</organism>
<dbReference type="STRING" id="139420.A0A371DM88"/>
<dbReference type="PROSITE" id="PS00518">
    <property type="entry name" value="ZF_RING_1"/>
    <property type="match status" value="1"/>
</dbReference>
<evidence type="ECO:0000256" key="4">
    <source>
        <dbReference type="PROSITE-ProRule" id="PRU00175"/>
    </source>
</evidence>
<dbReference type="Gene3D" id="3.30.40.10">
    <property type="entry name" value="Zinc/RING finger domain, C3HC4 (zinc finger)"/>
    <property type="match status" value="1"/>
</dbReference>
<dbReference type="InterPro" id="IPR017907">
    <property type="entry name" value="Znf_RING_CS"/>
</dbReference>
<feature type="domain" description="RING-type" evidence="6">
    <location>
        <begin position="42"/>
        <end position="104"/>
    </location>
</feature>
<feature type="compositionally biased region" description="Acidic residues" evidence="5">
    <location>
        <begin position="116"/>
        <end position="137"/>
    </location>
</feature>
<dbReference type="Pfam" id="PF00097">
    <property type="entry name" value="zf-C3HC4"/>
    <property type="match status" value="1"/>
</dbReference>
<dbReference type="PANTHER" id="PTHR45969:SF69">
    <property type="entry name" value="FINGER DOMAIN PROTEIN, PUTATIVE (AFU_ORTHOLOGUE AFUA_3G12190)-RELATED"/>
    <property type="match status" value="1"/>
</dbReference>
<gene>
    <name evidence="7" type="ORF">OH76DRAFT_1479440</name>
</gene>
<dbReference type="OrthoDB" id="8062037at2759"/>
<keyword evidence="3" id="KW-0862">Zinc</keyword>
<feature type="compositionally biased region" description="Low complexity" evidence="5">
    <location>
        <begin position="191"/>
        <end position="201"/>
    </location>
</feature>
<dbReference type="SUPFAM" id="SSF57850">
    <property type="entry name" value="RING/U-box"/>
    <property type="match status" value="1"/>
</dbReference>
<proteinExistence type="predicted"/>
<dbReference type="Proteomes" id="UP000256964">
    <property type="component" value="Unassembled WGS sequence"/>
</dbReference>